<feature type="region of interest" description="Disordered" evidence="1">
    <location>
        <begin position="20"/>
        <end position="68"/>
    </location>
</feature>
<feature type="compositionally biased region" description="Acidic residues" evidence="1">
    <location>
        <begin position="43"/>
        <end position="57"/>
    </location>
</feature>
<gene>
    <name evidence="2" type="ORF">CSKR_104601</name>
</gene>
<dbReference type="AlphaFoldDB" id="A0A419PLX6"/>
<sequence length="158" mass="17806">MENPGTGKVRGIFFEVVPVANSPNGSVRNNSLNEQNSERGNAEEPEEGVNEEPLVQDDGDRMPAGELDTNRRWNIFTSVFGAKDSDQGYKYLRGEHMHENSNGDEVERICLLFKEKNALTRSRLAHQAQSVLQTGSKMNTPRHVLHIKLSHYTSSPKW</sequence>
<reference evidence="2 3" key="2">
    <citation type="journal article" date="2021" name="Genomics">
        <title>High-quality reference genome for Clonorchis sinensis.</title>
        <authorList>
            <person name="Young N.D."/>
            <person name="Stroehlein A.J."/>
            <person name="Kinkar L."/>
            <person name="Wang T."/>
            <person name="Sohn W.M."/>
            <person name="Chang B.C.H."/>
            <person name="Kaur P."/>
            <person name="Weisz D."/>
            <person name="Dudchenko O."/>
            <person name="Aiden E.L."/>
            <person name="Korhonen P.K."/>
            <person name="Gasser R.B."/>
        </authorList>
    </citation>
    <scope>NUCLEOTIDE SEQUENCE [LARGE SCALE GENOMIC DNA]</scope>
    <source>
        <strain evidence="2">Cs-k2</strain>
    </source>
</reference>
<protein>
    <submittedName>
        <fullName evidence="2">Uncharacterized protein</fullName>
    </submittedName>
</protein>
<name>A0A419PLX6_CLOSI</name>
<dbReference type="InParanoid" id="A0A419PLX6"/>
<feature type="compositionally biased region" description="Polar residues" evidence="1">
    <location>
        <begin position="21"/>
        <end position="35"/>
    </location>
</feature>
<dbReference type="Proteomes" id="UP000286415">
    <property type="component" value="Unassembled WGS sequence"/>
</dbReference>
<evidence type="ECO:0000313" key="2">
    <source>
        <dbReference type="EMBL" id="KAG5443689.1"/>
    </source>
</evidence>
<evidence type="ECO:0000313" key="3">
    <source>
        <dbReference type="Proteomes" id="UP000286415"/>
    </source>
</evidence>
<accession>A0A419PLX6</accession>
<keyword evidence="3" id="KW-1185">Reference proteome</keyword>
<organism evidence="2 3">
    <name type="scientific">Clonorchis sinensis</name>
    <name type="common">Chinese liver fluke</name>
    <dbReference type="NCBI Taxonomy" id="79923"/>
    <lineage>
        <taxon>Eukaryota</taxon>
        <taxon>Metazoa</taxon>
        <taxon>Spiralia</taxon>
        <taxon>Lophotrochozoa</taxon>
        <taxon>Platyhelminthes</taxon>
        <taxon>Trematoda</taxon>
        <taxon>Digenea</taxon>
        <taxon>Opisthorchiida</taxon>
        <taxon>Opisthorchiata</taxon>
        <taxon>Opisthorchiidae</taxon>
        <taxon>Clonorchis</taxon>
    </lineage>
</organism>
<reference evidence="2 3" key="1">
    <citation type="journal article" date="2018" name="Biotechnol. Adv.">
        <title>Improved genomic resources and new bioinformatic workflow for the carcinogenic parasite Clonorchis sinensis: Biotechnological implications.</title>
        <authorList>
            <person name="Wang D."/>
            <person name="Korhonen P.K."/>
            <person name="Gasser R.B."/>
            <person name="Young N.D."/>
        </authorList>
    </citation>
    <scope>NUCLEOTIDE SEQUENCE [LARGE SCALE GENOMIC DNA]</scope>
    <source>
        <strain evidence="2">Cs-k2</strain>
    </source>
</reference>
<dbReference type="EMBL" id="NIRI02000056">
    <property type="protein sequence ID" value="KAG5443689.1"/>
    <property type="molecule type" value="Genomic_DNA"/>
</dbReference>
<comment type="caution">
    <text evidence="2">The sequence shown here is derived from an EMBL/GenBank/DDBJ whole genome shotgun (WGS) entry which is preliminary data.</text>
</comment>
<evidence type="ECO:0000256" key="1">
    <source>
        <dbReference type="SAM" id="MobiDB-lite"/>
    </source>
</evidence>
<feature type="compositionally biased region" description="Basic and acidic residues" evidence="1">
    <location>
        <begin position="58"/>
        <end position="68"/>
    </location>
</feature>
<proteinExistence type="predicted"/>